<dbReference type="EMBL" id="ACHB01000056">
    <property type="protein sequence ID" value="EEI92007.1"/>
    <property type="molecule type" value="Genomic_DNA"/>
</dbReference>
<evidence type="ECO:0000313" key="3">
    <source>
        <dbReference type="Proteomes" id="UP000006241"/>
    </source>
</evidence>
<feature type="chain" id="PRO_5002913932" description="KWG Leptospira" evidence="1">
    <location>
        <begin position="22"/>
        <end position="429"/>
    </location>
</feature>
<dbReference type="AlphaFoldDB" id="C2FYI7"/>
<dbReference type="PANTHER" id="PTHR37841:SF1">
    <property type="entry name" value="DUF3298 DOMAIN-CONTAINING PROTEIN"/>
    <property type="match status" value="1"/>
</dbReference>
<sequence length="429" mass="48262">MMKISISVLFLLFLSQINTQAQTDVWQIHLEAKGTKPTEWWTERTGKYVAEFEQNIAEAFYPESKPADFKEKIWISKDKSRVLKGKDEAQFMYIYPKKEVYAFQKGDDIITKDVLPDPYRIIKAADVKSIGDDVSYLIISPTDEVRDILGYACQKYKLNFGQHGFGEVNYQVWCTKDIPAYATDNLPFAHHLPGAILQFDLDGQDSTVGFAATKVEKMSANPSYFELPSEMEIVDVQDTGDGLSSGGELLAVFNSGLQLEEAVQWFPDNRDGNVVIGLKKKSGEILLPANYQTIENLTEDVAAVTDLDQKYWLVRKDGKVLNTSGYNHFQPVNDQVYSYQINTNFGLADIEGKVLIDSLEDMQPLNSEYVFAKKDGQYGVIDLDGKFIVKPSYQSVKWNAAGELNLVEKEGEKKATTISASDFIGSFIK</sequence>
<organism evidence="2 3">
    <name type="scientific">Sphingobacterium spiritivorum ATCC 33300</name>
    <dbReference type="NCBI Taxonomy" id="525372"/>
    <lineage>
        <taxon>Bacteria</taxon>
        <taxon>Pseudomonadati</taxon>
        <taxon>Bacteroidota</taxon>
        <taxon>Sphingobacteriia</taxon>
        <taxon>Sphingobacteriales</taxon>
        <taxon>Sphingobacteriaceae</taxon>
        <taxon>Sphingobacterium</taxon>
    </lineage>
</organism>
<dbReference type="PANTHER" id="PTHR37841">
    <property type="entry name" value="GLR2918 PROTEIN"/>
    <property type="match status" value="1"/>
</dbReference>
<evidence type="ECO:0008006" key="4">
    <source>
        <dbReference type="Google" id="ProtNLM"/>
    </source>
</evidence>
<evidence type="ECO:0000313" key="2">
    <source>
        <dbReference type="EMBL" id="EEI92007.1"/>
    </source>
</evidence>
<protein>
    <recommendedName>
        <fullName evidence="4">KWG Leptospira</fullName>
    </recommendedName>
</protein>
<dbReference type="Proteomes" id="UP000006241">
    <property type="component" value="Unassembled WGS sequence"/>
</dbReference>
<feature type="signal peptide" evidence="1">
    <location>
        <begin position="1"/>
        <end position="21"/>
    </location>
</feature>
<reference evidence="2 3" key="1">
    <citation type="submission" date="2009-01" db="EMBL/GenBank/DDBJ databases">
        <authorList>
            <person name="Qin X."/>
            <person name="Bachman B."/>
            <person name="Battles P."/>
            <person name="Bell A."/>
            <person name="Bess C."/>
            <person name="Bickham C."/>
            <person name="Chaboub L."/>
            <person name="Chen D."/>
            <person name="Coyle M."/>
            <person name="Deiros D.R."/>
            <person name="Dinh H."/>
            <person name="Forbes L."/>
            <person name="Fowler G."/>
            <person name="Francisco L."/>
            <person name="Fu Q."/>
            <person name="Gubbala S."/>
            <person name="Hale W."/>
            <person name="Han Y."/>
            <person name="Hemphill L."/>
            <person name="Highlander S.K."/>
            <person name="Hirani K."/>
            <person name="Hogues M."/>
            <person name="Jackson L."/>
            <person name="Jakkamsetti A."/>
            <person name="Javaid M."/>
            <person name="Jiang H."/>
            <person name="Korchina V."/>
            <person name="Kovar C."/>
            <person name="Lara F."/>
            <person name="Lee S."/>
            <person name="Mata R."/>
            <person name="Mathew T."/>
            <person name="Moen C."/>
            <person name="Morales K."/>
            <person name="Munidasa M."/>
            <person name="Nazareth L."/>
            <person name="Ngo R."/>
            <person name="Nguyen L."/>
            <person name="Okwuonu G."/>
            <person name="Ongeri F."/>
            <person name="Patil S."/>
            <person name="Petrosino J."/>
            <person name="Pham C."/>
            <person name="Pham P."/>
            <person name="Pu L.-L."/>
            <person name="Puazo M."/>
            <person name="Raj R."/>
            <person name="Reid J."/>
            <person name="Rouhana J."/>
            <person name="Saada N."/>
            <person name="Shang Y."/>
            <person name="Simmons D."/>
            <person name="Thornton R."/>
            <person name="Warren J."/>
            <person name="Weissenberger G."/>
            <person name="Zhang J."/>
            <person name="Zhang L."/>
            <person name="Zhou C."/>
            <person name="Zhu D."/>
            <person name="Muzny D."/>
            <person name="Worley K."/>
            <person name="Gibbs R."/>
        </authorList>
    </citation>
    <scope>NUCLEOTIDE SEQUENCE [LARGE SCALE GENOMIC DNA]</scope>
    <source>
        <strain evidence="2 3">ATCC 33300</strain>
    </source>
</reference>
<evidence type="ECO:0000256" key="1">
    <source>
        <dbReference type="SAM" id="SignalP"/>
    </source>
</evidence>
<proteinExistence type="predicted"/>
<comment type="caution">
    <text evidence="2">The sequence shown here is derived from an EMBL/GenBank/DDBJ whole genome shotgun (WGS) entry which is preliminary data.</text>
</comment>
<name>C2FYI7_SPHSI</name>
<accession>C2FYI7</accession>
<gene>
    <name evidence="2" type="ORF">HMPREF0765_2393</name>
</gene>
<dbReference type="InterPro" id="IPR032774">
    <property type="entry name" value="WG_beta_rep"/>
</dbReference>
<keyword evidence="1" id="KW-0732">Signal</keyword>
<dbReference type="HOGENOM" id="CLU_662053_0_0_10"/>
<dbReference type="Pfam" id="PF14903">
    <property type="entry name" value="WG_beta_rep"/>
    <property type="match status" value="2"/>
</dbReference>